<dbReference type="GO" id="GO:0004181">
    <property type="term" value="F:metallocarboxypeptidase activity"/>
    <property type="evidence" value="ECO:0007669"/>
    <property type="project" value="UniProtKB-UniRule"/>
</dbReference>
<sequence length="497" mass="53199">MTAPYDALIAHTRETVALMQADEMLGWDQETMMPPRGAAMRAEQAAALATAIHARATDPRVGDWLERIDAAALPGPAQRNVALVRRSYRRATRLPQGLGAALARATAAGVAAWAAARKAQDAALLAPALTAIVALKRDEAQALAEPGQAPYDALLDDYEPGMSAATLLPMLEALRAPLSGLRAAIAARPAPPRLTGHYPAAAQLALARQVAQVFGYALDAGRIDLAAHPFCAGQGGDVRITTRVDEADPLNCLLSTIHETGHAVYNQTMPEDTLYEPIGTHASMGVHESQSRMMENQIARSRTFAEFLQPLLARHFPDAAPADPQALHAAMNRVETGFIRTEADEVHYNLHVILRTRLESALIDGSLAVADLEEAWNSAFHADFGVAVPTPAQGVLQDIHWPKGLFGYFPTYALGNIYAAELFAALRADLPDLDARLARGEMSGVLDWLAARIHRPANTLPPAELIARAVGHAPTAAPLVAYLREKFGALYGLDAAQ</sequence>
<feature type="binding site" evidence="2">
    <location>
        <position position="258"/>
    </location>
    <ligand>
        <name>Zn(2+)</name>
        <dbReference type="ChEBI" id="CHEBI:29105"/>
        <note>catalytic</note>
    </ligand>
</feature>
<dbReference type="Gene3D" id="1.10.1370.30">
    <property type="match status" value="1"/>
</dbReference>
<keyword evidence="1" id="KW-0482">Metalloprotease</keyword>
<dbReference type="PROSITE" id="PS52034">
    <property type="entry name" value="PEPTIDASE_M32"/>
    <property type="match status" value="1"/>
</dbReference>
<dbReference type="EC" id="3.4.17.19" evidence="1"/>
<dbReference type="AlphaFoldDB" id="A0A6L5YWF8"/>
<evidence type="ECO:0000256" key="2">
    <source>
        <dbReference type="PIRSR" id="PIRSR006615-1"/>
    </source>
</evidence>
<dbReference type="EMBL" id="WIND01000001">
    <property type="protein sequence ID" value="MSU88269.1"/>
    <property type="molecule type" value="Genomic_DNA"/>
</dbReference>
<dbReference type="GO" id="GO:0006508">
    <property type="term" value="P:proteolysis"/>
    <property type="evidence" value="ECO:0007669"/>
    <property type="project" value="UniProtKB-UniRule"/>
</dbReference>
<keyword evidence="1 2" id="KW-0479">Metal-binding</keyword>
<comment type="caution">
    <text evidence="4">The sequence shown here is derived from an EMBL/GenBank/DDBJ whole genome shotgun (WGS) entry which is preliminary data.</text>
</comment>
<organism evidence="4 5">
    <name type="scientific">Halovulum marinum</name>
    <dbReference type="NCBI Taxonomy" id="2662447"/>
    <lineage>
        <taxon>Bacteria</taxon>
        <taxon>Pseudomonadati</taxon>
        <taxon>Pseudomonadota</taxon>
        <taxon>Alphaproteobacteria</taxon>
        <taxon>Rhodobacterales</taxon>
        <taxon>Paracoccaceae</taxon>
        <taxon>Halovulum</taxon>
    </lineage>
</organism>
<feature type="binding site" evidence="2">
    <location>
        <position position="262"/>
    </location>
    <ligand>
        <name>Zn(2+)</name>
        <dbReference type="ChEBI" id="CHEBI:29105"/>
        <note>catalytic</note>
    </ligand>
</feature>
<dbReference type="PANTHER" id="PTHR34217:SF1">
    <property type="entry name" value="CARBOXYPEPTIDASE 1"/>
    <property type="match status" value="1"/>
</dbReference>
<dbReference type="InterPro" id="IPR001333">
    <property type="entry name" value="Peptidase_M32_Taq"/>
</dbReference>
<comment type="cofactor">
    <cofactor evidence="2">
        <name>Zn(2+)</name>
        <dbReference type="ChEBI" id="CHEBI:29105"/>
    </cofactor>
    <text evidence="2">Binds 1 zinc ion per subunit.</text>
</comment>
<evidence type="ECO:0000313" key="4">
    <source>
        <dbReference type="EMBL" id="MSU88269.1"/>
    </source>
</evidence>
<dbReference type="RefSeq" id="WP_154444167.1">
    <property type="nucleotide sequence ID" value="NZ_WIND01000001.1"/>
</dbReference>
<keyword evidence="2" id="KW-0862">Zinc</keyword>
<reference evidence="4 5" key="1">
    <citation type="submission" date="2019-10" db="EMBL/GenBank/DDBJ databases">
        <title>Cognatihalovulum marinum gen. nov. sp. nov., a new member of the family Rhodobacteraceae isolated from deep seawater of the Northwest Indian Ocean.</title>
        <authorList>
            <person name="Ruan C."/>
            <person name="Wang J."/>
            <person name="Zheng X."/>
            <person name="Song L."/>
            <person name="Zhu Y."/>
            <person name="Huang Y."/>
            <person name="Lu Z."/>
            <person name="Du W."/>
            <person name="Huang L."/>
            <person name="Dai X."/>
        </authorList>
    </citation>
    <scope>NUCLEOTIDE SEQUENCE [LARGE SCALE GENOMIC DNA]</scope>
    <source>
        <strain evidence="4 5">2CG4</strain>
    </source>
</reference>
<keyword evidence="1" id="KW-0378">Hydrolase</keyword>
<feature type="binding site" evidence="2">
    <location>
        <position position="288"/>
    </location>
    <ligand>
        <name>Zn(2+)</name>
        <dbReference type="ChEBI" id="CHEBI:29105"/>
        <note>catalytic</note>
    </ligand>
</feature>
<evidence type="ECO:0000256" key="3">
    <source>
        <dbReference type="PIRSR" id="PIRSR006615-2"/>
    </source>
</evidence>
<evidence type="ECO:0000256" key="1">
    <source>
        <dbReference type="PIRNR" id="PIRNR006615"/>
    </source>
</evidence>
<protein>
    <recommendedName>
        <fullName evidence="1">Metal-dependent carboxypeptidase</fullName>
        <ecNumber evidence="1">3.4.17.19</ecNumber>
    </recommendedName>
</protein>
<dbReference type="PIRSF" id="PIRSF006615">
    <property type="entry name" value="Zn_crbxpep_Taq"/>
    <property type="match status" value="1"/>
</dbReference>
<keyword evidence="1" id="KW-0645">Protease</keyword>
<evidence type="ECO:0000313" key="5">
    <source>
        <dbReference type="Proteomes" id="UP000474957"/>
    </source>
</evidence>
<proteinExistence type="inferred from homology"/>
<comment type="similarity">
    <text evidence="1">Belongs to the peptidase M32 family.</text>
</comment>
<accession>A0A6L5YWF8</accession>
<gene>
    <name evidence="4" type="ORF">GE300_01395</name>
</gene>
<dbReference type="CDD" id="cd06460">
    <property type="entry name" value="M32_Taq"/>
    <property type="match status" value="1"/>
</dbReference>
<dbReference type="GO" id="GO:0046872">
    <property type="term" value="F:metal ion binding"/>
    <property type="evidence" value="ECO:0007669"/>
    <property type="project" value="UniProtKB-KW"/>
</dbReference>
<dbReference type="PRINTS" id="PR00998">
    <property type="entry name" value="CRBOXYPTASET"/>
</dbReference>
<name>A0A6L5YWF8_9RHOB</name>
<dbReference type="PANTHER" id="PTHR34217">
    <property type="entry name" value="METAL-DEPENDENT CARBOXYPEPTIDASE"/>
    <property type="match status" value="1"/>
</dbReference>
<dbReference type="Proteomes" id="UP000474957">
    <property type="component" value="Unassembled WGS sequence"/>
</dbReference>
<dbReference type="SUPFAM" id="SSF55486">
    <property type="entry name" value="Metalloproteases ('zincins'), catalytic domain"/>
    <property type="match status" value="1"/>
</dbReference>
<dbReference type="Pfam" id="PF02074">
    <property type="entry name" value="Peptidase_M32"/>
    <property type="match status" value="1"/>
</dbReference>
<keyword evidence="5" id="KW-1185">Reference proteome</keyword>
<feature type="active site" description="Proton donor/acceptor" evidence="3">
    <location>
        <position position="259"/>
    </location>
</feature>
<comment type="function">
    <text evidence="1">Broad specificity carboxypetidase that releases amino acids sequentially from the C-terminus, including neutral, aromatic, polar and basic residues.</text>
</comment>
<comment type="catalytic activity">
    <reaction evidence="1">
        <text>Release of a C-terminal amino acid with broad specificity, except for -Pro.</text>
        <dbReference type="EC" id="3.4.17.19"/>
    </reaction>
</comment>
<keyword evidence="1 4" id="KW-0121">Carboxypeptidase</keyword>